<keyword evidence="1" id="KW-0472">Membrane</keyword>
<dbReference type="RefSeq" id="WP_031389675.1">
    <property type="nucleotide sequence ID" value="NZ_JPNB01000001.1"/>
</dbReference>
<dbReference type="AlphaFoldDB" id="A0A4R1R3D3"/>
<reference evidence="2 3" key="1">
    <citation type="submission" date="2019-03" db="EMBL/GenBank/DDBJ databases">
        <title>Genomic Encyclopedia of Type Strains, Phase IV (KMG-IV): sequencing the most valuable type-strain genomes for metagenomic binning, comparative biology and taxonomic classification.</title>
        <authorList>
            <person name="Goeker M."/>
        </authorList>
    </citation>
    <scope>NUCLEOTIDE SEQUENCE [LARGE SCALE GENOMIC DNA]</scope>
    <source>
        <strain evidence="2 3">DSM 100556</strain>
    </source>
</reference>
<name>A0A4R1R3D3_9FIRM</name>
<comment type="caution">
    <text evidence="2">The sequence shown here is derived from an EMBL/GenBank/DDBJ whole genome shotgun (WGS) entry which is preliminary data.</text>
</comment>
<evidence type="ECO:0000256" key="1">
    <source>
        <dbReference type="SAM" id="Phobius"/>
    </source>
</evidence>
<proteinExistence type="predicted"/>
<dbReference type="Proteomes" id="UP000295718">
    <property type="component" value="Unassembled WGS sequence"/>
</dbReference>
<evidence type="ECO:0000313" key="3">
    <source>
        <dbReference type="Proteomes" id="UP000295718"/>
    </source>
</evidence>
<dbReference type="OrthoDB" id="2050999at2"/>
<gene>
    <name evidence="2" type="ORF">EDD76_103132</name>
</gene>
<dbReference type="EMBL" id="SLUO01000003">
    <property type="protein sequence ID" value="TCL59941.1"/>
    <property type="molecule type" value="Genomic_DNA"/>
</dbReference>
<feature type="transmembrane region" description="Helical" evidence="1">
    <location>
        <begin position="6"/>
        <end position="23"/>
    </location>
</feature>
<accession>A0A4R1R3D3</accession>
<organism evidence="2 3">
    <name type="scientific">Kineothrix alysoides</name>
    <dbReference type="NCBI Taxonomy" id="1469948"/>
    <lineage>
        <taxon>Bacteria</taxon>
        <taxon>Bacillati</taxon>
        <taxon>Bacillota</taxon>
        <taxon>Clostridia</taxon>
        <taxon>Lachnospirales</taxon>
        <taxon>Lachnospiraceae</taxon>
        <taxon>Kineothrix</taxon>
    </lineage>
</organism>
<feature type="transmembrane region" description="Helical" evidence="1">
    <location>
        <begin position="84"/>
        <end position="104"/>
    </location>
</feature>
<evidence type="ECO:0000313" key="2">
    <source>
        <dbReference type="EMBL" id="TCL59941.1"/>
    </source>
</evidence>
<feature type="transmembrane region" description="Helical" evidence="1">
    <location>
        <begin position="60"/>
        <end position="78"/>
    </location>
</feature>
<protein>
    <submittedName>
        <fullName evidence="2">Uncharacterized protein</fullName>
    </submittedName>
</protein>
<keyword evidence="1" id="KW-0812">Transmembrane</keyword>
<sequence>MDTSNMFDLLIIISGIYLIYSAITMKTTGNISGGALVSKDVDVNKIRDKEGFINYMFPKALFMGILTCAIGLMGIITTRYGGPGYISLIAFGGFIIVLILFAVASNRAKKMFIDGVDTKKK</sequence>
<keyword evidence="3" id="KW-1185">Reference proteome</keyword>
<dbReference type="STRING" id="1469948.GCA_000732725_00929"/>
<keyword evidence="1" id="KW-1133">Transmembrane helix</keyword>